<organism evidence="1 2">
    <name type="scientific">Nocardia camponoti</name>
    <dbReference type="NCBI Taxonomy" id="1616106"/>
    <lineage>
        <taxon>Bacteria</taxon>
        <taxon>Bacillati</taxon>
        <taxon>Actinomycetota</taxon>
        <taxon>Actinomycetes</taxon>
        <taxon>Mycobacteriales</taxon>
        <taxon>Nocardiaceae</taxon>
        <taxon>Nocardia</taxon>
    </lineage>
</organism>
<reference evidence="1" key="2">
    <citation type="submission" date="2020-09" db="EMBL/GenBank/DDBJ databases">
        <authorList>
            <person name="Sun Q."/>
            <person name="Zhou Y."/>
        </authorList>
    </citation>
    <scope>NUCLEOTIDE SEQUENCE</scope>
    <source>
        <strain evidence="1">CGMCC 4.7278</strain>
    </source>
</reference>
<proteinExistence type="predicted"/>
<evidence type="ECO:0008006" key="3">
    <source>
        <dbReference type="Google" id="ProtNLM"/>
    </source>
</evidence>
<dbReference type="AlphaFoldDB" id="A0A917QLX1"/>
<reference evidence="1" key="1">
    <citation type="journal article" date="2014" name="Int. J. Syst. Evol. Microbiol.">
        <title>Complete genome sequence of Corynebacterium casei LMG S-19264T (=DSM 44701T), isolated from a smear-ripened cheese.</title>
        <authorList>
            <consortium name="US DOE Joint Genome Institute (JGI-PGF)"/>
            <person name="Walter F."/>
            <person name="Albersmeier A."/>
            <person name="Kalinowski J."/>
            <person name="Ruckert C."/>
        </authorList>
    </citation>
    <scope>NUCLEOTIDE SEQUENCE</scope>
    <source>
        <strain evidence="1">CGMCC 4.7278</strain>
    </source>
</reference>
<comment type="caution">
    <text evidence="1">The sequence shown here is derived from an EMBL/GenBank/DDBJ whole genome shotgun (WGS) entry which is preliminary data.</text>
</comment>
<protein>
    <recommendedName>
        <fullName evidence="3">SpoVT-AbrB domain-containing protein</fullName>
    </recommendedName>
</protein>
<sequence length="123" mass="13627">MAALLLDGIAASEDHRDMANYHGYAAIQGRGTVALPAELRRKYRLDEPGAQLEIAERSDGVIELRPTLPVPVDEMWFWSEGHQAAEQQVEADLEAGRYRTFDDAESFLADLAELAAEPEAETK</sequence>
<gene>
    <name evidence="1" type="ORF">GCM10011591_32420</name>
</gene>
<dbReference type="EMBL" id="BMMW01000003">
    <property type="protein sequence ID" value="GGK57755.1"/>
    <property type="molecule type" value="Genomic_DNA"/>
</dbReference>
<dbReference type="Proteomes" id="UP000612956">
    <property type="component" value="Unassembled WGS sequence"/>
</dbReference>
<evidence type="ECO:0000313" key="2">
    <source>
        <dbReference type="Proteomes" id="UP000612956"/>
    </source>
</evidence>
<name>A0A917QLX1_9NOCA</name>
<evidence type="ECO:0000313" key="1">
    <source>
        <dbReference type="EMBL" id="GGK57755.1"/>
    </source>
</evidence>
<keyword evidence="2" id="KW-1185">Reference proteome</keyword>
<accession>A0A917QLX1</accession>